<sequence>MTVQNVPQQPLPVSNSLEWSNIQWQYPNLIQPAPVQIPYQYSIPMQWQYYNAPFYYPTAWNNLWMENTVQPQHQQEDNIISEDMDISQSMEEGQINNNLVAEGQMELPTSSNERSSLNKQPPSTTNDAKWYRINSAFKDNIVTYGIPNKKENLLFEDFVNENKSIIKDRLESSLIQHNVIKFCITLLGEYLKIIGEEMEICTISHRAKMNILCFGDSIDDSISLQLEDIHNKMSEFQERDSGWTLIRIIRVEININKTSLLSGAHWISSPDKLYQRRACINVENNDIYCFKWAMISAMDTSEIRYRERCSSYNIDDISANVIHLQNGITLDFSSLSFPLSIKDIKIFEEKNQNISINVFGYDYETDEIIGPFYLTRNEKLQHVNLMLLENEECHHYIFIKDISRSLFETEKEFQLIKKKGIFPYEYINSFEKLNETQLPPRSDFFSKLNNKECSLEEYSHAEEPSADKMQNSGTYLALHHNLDKTMGNI</sequence>
<gene>
    <name evidence="2" type="ORF">EVAR_67676_1</name>
</gene>
<dbReference type="Proteomes" id="UP000299102">
    <property type="component" value="Unassembled WGS sequence"/>
</dbReference>
<dbReference type="EMBL" id="BGZK01003681">
    <property type="protein sequence ID" value="GBP03663.1"/>
    <property type="molecule type" value="Genomic_DNA"/>
</dbReference>
<dbReference type="AlphaFoldDB" id="A0A4C1SN69"/>
<dbReference type="PANTHER" id="PTHR31511:SF12">
    <property type="entry name" value="RHO TERMINATION FACTOR N-TERMINAL DOMAIN-CONTAINING PROTEIN"/>
    <property type="match status" value="1"/>
</dbReference>
<feature type="region of interest" description="Disordered" evidence="1">
    <location>
        <begin position="106"/>
        <end position="126"/>
    </location>
</feature>
<reference evidence="2 3" key="1">
    <citation type="journal article" date="2019" name="Commun. Biol.">
        <title>The bagworm genome reveals a unique fibroin gene that provides high tensile strength.</title>
        <authorList>
            <person name="Kono N."/>
            <person name="Nakamura H."/>
            <person name="Ohtoshi R."/>
            <person name="Tomita M."/>
            <person name="Numata K."/>
            <person name="Arakawa K."/>
        </authorList>
    </citation>
    <scope>NUCLEOTIDE SEQUENCE [LARGE SCALE GENOMIC DNA]</scope>
</reference>
<evidence type="ECO:0000313" key="3">
    <source>
        <dbReference type="Proteomes" id="UP000299102"/>
    </source>
</evidence>
<feature type="compositionally biased region" description="Polar residues" evidence="1">
    <location>
        <begin position="107"/>
        <end position="126"/>
    </location>
</feature>
<evidence type="ECO:0000313" key="2">
    <source>
        <dbReference type="EMBL" id="GBP03663.1"/>
    </source>
</evidence>
<protein>
    <submittedName>
        <fullName evidence="2">Uncharacterized protein</fullName>
    </submittedName>
</protein>
<keyword evidence="3" id="KW-1185">Reference proteome</keyword>
<organism evidence="2 3">
    <name type="scientific">Eumeta variegata</name>
    <name type="common">Bagworm moth</name>
    <name type="synonym">Eumeta japonica</name>
    <dbReference type="NCBI Taxonomy" id="151549"/>
    <lineage>
        <taxon>Eukaryota</taxon>
        <taxon>Metazoa</taxon>
        <taxon>Ecdysozoa</taxon>
        <taxon>Arthropoda</taxon>
        <taxon>Hexapoda</taxon>
        <taxon>Insecta</taxon>
        <taxon>Pterygota</taxon>
        <taxon>Neoptera</taxon>
        <taxon>Endopterygota</taxon>
        <taxon>Lepidoptera</taxon>
        <taxon>Glossata</taxon>
        <taxon>Ditrysia</taxon>
        <taxon>Tineoidea</taxon>
        <taxon>Psychidae</taxon>
        <taxon>Oiketicinae</taxon>
        <taxon>Eumeta</taxon>
    </lineage>
</organism>
<name>A0A4C1SN69_EUMVA</name>
<evidence type="ECO:0000256" key="1">
    <source>
        <dbReference type="SAM" id="MobiDB-lite"/>
    </source>
</evidence>
<proteinExistence type="predicted"/>
<comment type="caution">
    <text evidence="2">The sequence shown here is derived from an EMBL/GenBank/DDBJ whole genome shotgun (WGS) entry which is preliminary data.</text>
</comment>
<dbReference type="PANTHER" id="PTHR31511">
    <property type="entry name" value="PROTEIN CBG23764"/>
    <property type="match status" value="1"/>
</dbReference>
<dbReference type="OrthoDB" id="414982at2759"/>
<accession>A0A4C1SN69</accession>